<accession>A0A1A0DBK7</accession>
<gene>
    <name evidence="1" type="ORF">SRCM100623_01064</name>
</gene>
<dbReference type="OrthoDB" id="7270588at2"/>
<dbReference type="eggNOG" id="ENOG5032UV6">
    <property type="taxonomic scope" value="Bacteria"/>
</dbReference>
<evidence type="ECO:0000313" key="1">
    <source>
        <dbReference type="EMBL" id="OAZ72524.1"/>
    </source>
</evidence>
<proteinExistence type="predicted"/>
<dbReference type="RefSeq" id="WP_003629049.1">
    <property type="nucleotide sequence ID" value="NZ_JBNPTE010000001.1"/>
</dbReference>
<dbReference type="Pfam" id="PF11159">
    <property type="entry name" value="DUF2939"/>
    <property type="match status" value="1"/>
</dbReference>
<organism evidence="1 2">
    <name type="scientific">Acetobacter pasteurianus</name>
    <name type="common">Acetobacter turbidans</name>
    <dbReference type="NCBI Taxonomy" id="438"/>
    <lineage>
        <taxon>Bacteria</taxon>
        <taxon>Pseudomonadati</taxon>
        <taxon>Pseudomonadota</taxon>
        <taxon>Alphaproteobacteria</taxon>
        <taxon>Acetobacterales</taxon>
        <taxon>Acetobacteraceae</taxon>
        <taxon>Acetobacter</taxon>
    </lineage>
</organism>
<dbReference type="PATRIC" id="fig|438.15.peg.1228"/>
<sequence>MISLPQFGQPARAASLTPRQTARGICVASAAAALGVYLASPFVTLWSVGSALHSHDMTALGQVINWGALDASIKHQTLNGLHLIPASDDLPEFGESFAATAVSNAVDTTVTQNNLGMLVDQAIPAAVPVSQPNISFASLAAHASVRFARLDQFVAEVPLPGHERETPLRIEMRIQGWRWKITNVEFPTARAPVLQASAAPSNA</sequence>
<reference evidence="1 2" key="1">
    <citation type="submission" date="2016-05" db="EMBL/GenBank/DDBJ databases">
        <title>Genome sequencing of Acetobacter pasteurianus strain SRCM100623.</title>
        <authorList>
            <person name="Song Y.R."/>
        </authorList>
    </citation>
    <scope>NUCLEOTIDE SEQUENCE [LARGE SCALE GENOMIC DNA]</scope>
    <source>
        <strain evidence="1 2">SRCM100623</strain>
    </source>
</reference>
<comment type="caution">
    <text evidence="1">The sequence shown here is derived from an EMBL/GenBank/DDBJ whole genome shotgun (WGS) entry which is preliminary data.</text>
</comment>
<name>A0A1A0DBK7_ACEPA</name>
<dbReference type="EMBL" id="LYUD01000099">
    <property type="protein sequence ID" value="OAZ72524.1"/>
    <property type="molecule type" value="Genomic_DNA"/>
</dbReference>
<dbReference type="AlphaFoldDB" id="A0A1A0DBK7"/>
<dbReference type="Proteomes" id="UP000093796">
    <property type="component" value="Unassembled WGS sequence"/>
</dbReference>
<dbReference type="InterPro" id="IPR021330">
    <property type="entry name" value="DUF2939"/>
</dbReference>
<evidence type="ECO:0000313" key="2">
    <source>
        <dbReference type="Proteomes" id="UP000093796"/>
    </source>
</evidence>
<protein>
    <submittedName>
        <fullName evidence="1">Uncharacterized protein</fullName>
    </submittedName>
</protein>